<dbReference type="EMBL" id="CP134536">
    <property type="protein sequence ID" value="WNH13080.1"/>
    <property type="molecule type" value="Genomic_DNA"/>
</dbReference>
<dbReference type="Proteomes" id="UP001302806">
    <property type="component" value="Chromosome"/>
</dbReference>
<accession>A0ABY9XPH0</accession>
<dbReference type="RefSeq" id="WP_415863058.1">
    <property type="nucleotide sequence ID" value="NZ_CP134536.1"/>
</dbReference>
<gene>
    <name evidence="2" type="ORF">RHP49_02240</name>
    <name evidence="1" type="ORF">RHP51_11185</name>
</gene>
<protein>
    <submittedName>
        <fullName evidence="1">Uncharacterized protein</fullName>
    </submittedName>
</protein>
<dbReference type="EMBL" id="CP134537">
    <property type="protein sequence ID" value="WNH07760.1"/>
    <property type="molecule type" value="Genomic_DNA"/>
</dbReference>
<reference evidence="3 4" key="1">
    <citation type="submission" date="2023-09" db="EMBL/GenBank/DDBJ databases">
        <title>Thalassobella suaedae gen. nov., sp. nov., a marine bacterium of the family Flavobacteriaceae isolated from a halophyte Suaeda japonica.</title>
        <authorList>
            <person name="Lee S.Y."/>
            <person name="Hwang C.Y."/>
        </authorList>
    </citation>
    <scope>NUCLEOTIDE SEQUENCE [LARGE SCALE GENOMIC DNA]</scope>
    <source>
        <strain evidence="2 4">HL-DH10</strain>
        <strain evidence="1 3">HL-DH14</strain>
    </source>
</reference>
<keyword evidence="4" id="KW-1185">Reference proteome</keyword>
<sequence>MNNLKNILKEITQLTFNIETNYPELYRTLDENPMTIPATDHPHIDKKIMEDYLESLKQILKKYLETQKTNN</sequence>
<evidence type="ECO:0000313" key="3">
    <source>
        <dbReference type="Proteomes" id="UP001302806"/>
    </source>
</evidence>
<evidence type="ECO:0000313" key="4">
    <source>
        <dbReference type="Proteomes" id="UP001303407"/>
    </source>
</evidence>
<dbReference type="Proteomes" id="UP001303407">
    <property type="component" value="Chromosome"/>
</dbReference>
<evidence type="ECO:0000313" key="1">
    <source>
        <dbReference type="EMBL" id="WNH07760.1"/>
    </source>
</evidence>
<organism evidence="1 3">
    <name type="scientific">Thalassobellus suaedae</name>
    <dbReference type="NCBI Taxonomy" id="3074124"/>
    <lineage>
        <taxon>Bacteria</taxon>
        <taxon>Pseudomonadati</taxon>
        <taxon>Bacteroidota</taxon>
        <taxon>Flavobacteriia</taxon>
        <taxon>Flavobacteriales</taxon>
        <taxon>Flavobacteriaceae</taxon>
        <taxon>Thalassobellus</taxon>
    </lineage>
</organism>
<proteinExistence type="predicted"/>
<name>A0ABY9XPH0_9FLAO</name>
<evidence type="ECO:0000313" key="2">
    <source>
        <dbReference type="EMBL" id="WNH13080.1"/>
    </source>
</evidence>